<dbReference type="PANTHER" id="PTHR13513">
    <property type="entry name" value="E3 UBIQUITIN-PROTEIN LIGASE UBR7"/>
    <property type="match status" value="1"/>
</dbReference>
<evidence type="ECO:0000256" key="3">
    <source>
        <dbReference type="ARBA" id="ARBA00022833"/>
    </source>
</evidence>
<reference evidence="7" key="2">
    <citation type="submission" date="2015-06" db="UniProtKB">
        <authorList>
            <consortium name="EnsemblProtists"/>
        </authorList>
    </citation>
    <scope>IDENTIFICATION</scope>
    <source>
        <strain evidence="7">Emoy2</strain>
    </source>
</reference>
<feature type="region of interest" description="Disordered" evidence="5">
    <location>
        <begin position="1"/>
        <end position="23"/>
    </location>
</feature>
<sequence length="331" mass="37087">MPEEERVDGTKGNKEEEGEEEEEVVTLSDVLKHNEHMTETADAVLGDASDTHCSYPMGYIRQAVYACMTCTPEALEIPETRAGVCLACTYSCHHDHELVELYTKRMFRCDCGNDKFPSKSPTKESLTSGDADGIEDLEAATLSETFDELICLDCMKKHPFLMAYARGSTVEQAVKREDTVEGSSELTPASSSDCVLKLKQQQQLETKSSTALRPTFWSSDWRNDLCQCSSCVALFEKHGIAFLLDPDDALHVYEASAREKKSASDEEVAQRAFANKLTHEQQVDVAVGYSVMKNNLQQYLAGFAAEDKTVRKEDIQQFFEGLRQIKRQKTE</sequence>
<dbReference type="InterPro" id="IPR047506">
    <property type="entry name" value="UBR7-like_UBR-box"/>
</dbReference>
<dbReference type="PANTHER" id="PTHR13513:SF9">
    <property type="entry name" value="E3 UBIQUITIN-PROTEIN LIGASE UBR7-RELATED"/>
    <property type="match status" value="1"/>
</dbReference>
<evidence type="ECO:0000313" key="7">
    <source>
        <dbReference type="EnsemblProtists" id="HpaP803064"/>
    </source>
</evidence>
<organism evidence="7 8">
    <name type="scientific">Hyaloperonospora arabidopsidis (strain Emoy2)</name>
    <name type="common">Downy mildew agent</name>
    <name type="synonym">Peronospora arabidopsidis</name>
    <dbReference type="NCBI Taxonomy" id="559515"/>
    <lineage>
        <taxon>Eukaryota</taxon>
        <taxon>Sar</taxon>
        <taxon>Stramenopiles</taxon>
        <taxon>Oomycota</taxon>
        <taxon>Peronosporomycetes</taxon>
        <taxon>Peronosporales</taxon>
        <taxon>Peronosporaceae</taxon>
        <taxon>Hyaloperonospora</taxon>
    </lineage>
</organism>
<dbReference type="Pfam" id="PF02207">
    <property type="entry name" value="zf-UBR"/>
    <property type="match status" value="1"/>
</dbReference>
<protein>
    <recommendedName>
        <fullName evidence="6">UBR-type domain-containing protein</fullName>
    </recommendedName>
</protein>
<dbReference type="eggNOG" id="KOG2752">
    <property type="taxonomic scope" value="Eukaryota"/>
</dbReference>
<dbReference type="Proteomes" id="UP000011713">
    <property type="component" value="Unassembled WGS sequence"/>
</dbReference>
<accession>M4B9V4</accession>
<proteinExistence type="predicted"/>
<dbReference type="InterPro" id="IPR003126">
    <property type="entry name" value="Znf_UBR"/>
</dbReference>
<feature type="domain" description="UBR-type" evidence="6">
    <location>
        <begin position="51"/>
        <end position="159"/>
    </location>
</feature>
<evidence type="ECO:0000313" key="8">
    <source>
        <dbReference type="Proteomes" id="UP000011713"/>
    </source>
</evidence>
<dbReference type="STRING" id="559515.M4B9V4"/>
<evidence type="ECO:0000256" key="2">
    <source>
        <dbReference type="ARBA" id="ARBA00022771"/>
    </source>
</evidence>
<dbReference type="OMA" id="GAMVYNH"/>
<keyword evidence="1" id="KW-0479">Metal-binding</keyword>
<dbReference type="InterPro" id="IPR040204">
    <property type="entry name" value="UBR7"/>
</dbReference>
<dbReference type="AlphaFoldDB" id="M4B9V4"/>
<dbReference type="GO" id="GO:0061630">
    <property type="term" value="F:ubiquitin protein ligase activity"/>
    <property type="evidence" value="ECO:0007669"/>
    <property type="project" value="InterPro"/>
</dbReference>
<dbReference type="HOGENOM" id="CLU_025221_0_0_1"/>
<dbReference type="CDD" id="cd19677">
    <property type="entry name" value="UBR-box_UBR7"/>
    <property type="match status" value="1"/>
</dbReference>
<reference evidence="8" key="1">
    <citation type="journal article" date="2010" name="Science">
        <title>Signatures of adaptation to obligate biotrophy in the Hyaloperonospora arabidopsidis genome.</title>
        <authorList>
            <person name="Baxter L."/>
            <person name="Tripathy S."/>
            <person name="Ishaque N."/>
            <person name="Boot N."/>
            <person name="Cabral A."/>
            <person name="Kemen E."/>
            <person name="Thines M."/>
            <person name="Ah-Fong A."/>
            <person name="Anderson R."/>
            <person name="Badejoko W."/>
            <person name="Bittner-Eddy P."/>
            <person name="Boore J.L."/>
            <person name="Chibucos M.C."/>
            <person name="Coates M."/>
            <person name="Dehal P."/>
            <person name="Delehaunty K."/>
            <person name="Dong S."/>
            <person name="Downton P."/>
            <person name="Dumas B."/>
            <person name="Fabro G."/>
            <person name="Fronick C."/>
            <person name="Fuerstenberg S.I."/>
            <person name="Fulton L."/>
            <person name="Gaulin E."/>
            <person name="Govers F."/>
            <person name="Hughes L."/>
            <person name="Humphray S."/>
            <person name="Jiang R.H."/>
            <person name="Judelson H."/>
            <person name="Kamoun S."/>
            <person name="Kyung K."/>
            <person name="Meijer H."/>
            <person name="Minx P."/>
            <person name="Morris P."/>
            <person name="Nelson J."/>
            <person name="Phuntumart V."/>
            <person name="Qutob D."/>
            <person name="Rehmany A."/>
            <person name="Rougon-Cardoso A."/>
            <person name="Ryden P."/>
            <person name="Torto-Alalibo T."/>
            <person name="Studholme D."/>
            <person name="Wang Y."/>
            <person name="Win J."/>
            <person name="Wood J."/>
            <person name="Clifton S.W."/>
            <person name="Rogers J."/>
            <person name="Van den Ackerveken G."/>
            <person name="Jones J.D."/>
            <person name="McDowell J.M."/>
            <person name="Beynon J."/>
            <person name="Tyler B.M."/>
        </authorList>
    </citation>
    <scope>NUCLEOTIDE SEQUENCE [LARGE SCALE GENOMIC DNA]</scope>
    <source>
        <strain evidence="8">Emoy2</strain>
    </source>
</reference>
<dbReference type="InParanoid" id="M4B9V4"/>
<dbReference type="EMBL" id="JH598048">
    <property type="status" value="NOT_ANNOTATED_CDS"/>
    <property type="molecule type" value="Genomic_DNA"/>
</dbReference>
<dbReference type="PROSITE" id="PS51157">
    <property type="entry name" value="ZF_UBR"/>
    <property type="match status" value="1"/>
</dbReference>
<dbReference type="SMART" id="SM00396">
    <property type="entry name" value="ZnF_UBR1"/>
    <property type="match status" value="1"/>
</dbReference>
<evidence type="ECO:0000256" key="1">
    <source>
        <dbReference type="ARBA" id="ARBA00022723"/>
    </source>
</evidence>
<evidence type="ECO:0000256" key="5">
    <source>
        <dbReference type="SAM" id="MobiDB-lite"/>
    </source>
</evidence>
<dbReference type="VEuPathDB" id="FungiDB:HpaG803064"/>
<name>M4B9V4_HYAAE</name>
<evidence type="ECO:0000256" key="4">
    <source>
        <dbReference type="PROSITE-ProRule" id="PRU00508"/>
    </source>
</evidence>
<dbReference type="GO" id="GO:0005737">
    <property type="term" value="C:cytoplasm"/>
    <property type="evidence" value="ECO:0007669"/>
    <property type="project" value="TreeGrafter"/>
</dbReference>
<feature type="zinc finger region" description="UBR-type" evidence="4">
    <location>
        <begin position="51"/>
        <end position="159"/>
    </location>
</feature>
<keyword evidence="2" id="KW-0863">Zinc-finger</keyword>
<dbReference type="EnsemblProtists" id="HpaT803064">
    <property type="protein sequence ID" value="HpaP803064"/>
    <property type="gene ID" value="HpaG803064"/>
</dbReference>
<evidence type="ECO:0000259" key="6">
    <source>
        <dbReference type="PROSITE" id="PS51157"/>
    </source>
</evidence>
<dbReference type="GO" id="GO:0008270">
    <property type="term" value="F:zinc ion binding"/>
    <property type="evidence" value="ECO:0007669"/>
    <property type="project" value="UniProtKB-KW"/>
</dbReference>
<keyword evidence="8" id="KW-1185">Reference proteome</keyword>
<keyword evidence="3" id="KW-0862">Zinc</keyword>